<dbReference type="Gene3D" id="3.30.420.10">
    <property type="entry name" value="Ribonuclease H-like superfamily/Ribonuclease H"/>
    <property type="match status" value="1"/>
</dbReference>
<dbReference type="STRING" id="135208.A0A4Y9ZN10"/>
<gene>
    <name evidence="1" type="ORF">EWM64_g7767</name>
</gene>
<dbReference type="GO" id="GO:0003676">
    <property type="term" value="F:nucleic acid binding"/>
    <property type="evidence" value="ECO:0007669"/>
    <property type="project" value="InterPro"/>
</dbReference>
<organism evidence="1 2">
    <name type="scientific">Hericium alpestre</name>
    <dbReference type="NCBI Taxonomy" id="135208"/>
    <lineage>
        <taxon>Eukaryota</taxon>
        <taxon>Fungi</taxon>
        <taxon>Dikarya</taxon>
        <taxon>Basidiomycota</taxon>
        <taxon>Agaricomycotina</taxon>
        <taxon>Agaricomycetes</taxon>
        <taxon>Russulales</taxon>
        <taxon>Hericiaceae</taxon>
        <taxon>Hericium</taxon>
    </lineage>
</organism>
<evidence type="ECO:0000313" key="2">
    <source>
        <dbReference type="Proteomes" id="UP000298061"/>
    </source>
</evidence>
<comment type="caution">
    <text evidence="1">The sequence shown here is derived from an EMBL/GenBank/DDBJ whole genome shotgun (WGS) entry which is preliminary data.</text>
</comment>
<evidence type="ECO:0000313" key="1">
    <source>
        <dbReference type="EMBL" id="TFY76246.1"/>
    </source>
</evidence>
<dbReference type="InterPro" id="IPR012337">
    <property type="entry name" value="RNaseH-like_sf"/>
</dbReference>
<accession>A0A4Y9ZN10</accession>
<sequence length="382" mass="43411">MQCSLLSRVTVSRIPGDKLPDQWNELQAAMNAYQTGQISLAEFTAVQSRIVNATLADTERLMDFTSRSRAGQTKPEDFLVEMFDYTGEEAKRLLRREAELDMVRTENRARCSSPTSIAIDNQAAIHALSRTKPKPGHHFAATFRSEAARIKALRRGRGYRLRVRWIAGHEGCEGNELADVEAKAAAENNSSPVDQLPKYLQKPIPDSLSAAKQAFLKALHTSWEIQWRVDARCTNLKQLDEKLPGKSFMSLLNKADGLRRAHASLLFQLRTGHIPLNAYLHRFSKPEDRRPKGCPNCDYGEEDVWHLIMQCPVWLQERDALKRALKIRHSLKFNDLLTSDKAQDMPLILSKDSTIALSLLHHDLAPYWALYDDSQTRALREE</sequence>
<dbReference type="InterPro" id="IPR036397">
    <property type="entry name" value="RNaseH_sf"/>
</dbReference>
<proteinExistence type="predicted"/>
<dbReference type="AlphaFoldDB" id="A0A4Y9ZN10"/>
<reference evidence="1 2" key="1">
    <citation type="submission" date="2019-02" db="EMBL/GenBank/DDBJ databases">
        <title>Genome sequencing of the rare red list fungi Hericium alpestre (H. flagellum).</title>
        <authorList>
            <person name="Buettner E."/>
            <person name="Kellner H."/>
        </authorList>
    </citation>
    <scope>NUCLEOTIDE SEQUENCE [LARGE SCALE GENOMIC DNA]</scope>
    <source>
        <strain evidence="1 2">DSM 108284</strain>
    </source>
</reference>
<keyword evidence="2" id="KW-1185">Reference proteome</keyword>
<dbReference type="Proteomes" id="UP000298061">
    <property type="component" value="Unassembled WGS sequence"/>
</dbReference>
<name>A0A4Y9ZN10_9AGAM</name>
<dbReference type="OrthoDB" id="3265969at2759"/>
<dbReference type="SUPFAM" id="SSF53098">
    <property type="entry name" value="Ribonuclease H-like"/>
    <property type="match status" value="1"/>
</dbReference>
<protein>
    <submittedName>
        <fullName evidence="1">Uncharacterized protein</fullName>
    </submittedName>
</protein>
<dbReference type="EMBL" id="SFCI01001268">
    <property type="protein sequence ID" value="TFY76246.1"/>
    <property type="molecule type" value="Genomic_DNA"/>
</dbReference>